<keyword evidence="7" id="KW-0472">Membrane</keyword>
<name>A0A4C1SFS8_EUMVA</name>
<dbReference type="Gene3D" id="1.20.1300.10">
    <property type="entry name" value="Fumarate reductase/succinate dehydrogenase, transmembrane subunit"/>
    <property type="match status" value="1"/>
</dbReference>
<evidence type="ECO:0000256" key="6">
    <source>
        <dbReference type="ARBA" id="ARBA00023004"/>
    </source>
</evidence>
<dbReference type="PANTHER" id="PTHR10978:SF5">
    <property type="entry name" value="SUCCINATE DEHYDROGENASE CYTOCHROME B560 SUBUNIT, MITOCHONDRIAL"/>
    <property type="match status" value="1"/>
</dbReference>
<keyword evidence="5" id="KW-1133">Transmembrane helix</keyword>
<keyword evidence="2" id="KW-0349">Heme</keyword>
<evidence type="ECO:0000256" key="3">
    <source>
        <dbReference type="ARBA" id="ARBA00022692"/>
    </source>
</evidence>
<dbReference type="AlphaFoldDB" id="A0A4C1SFS8"/>
<evidence type="ECO:0000256" key="1">
    <source>
        <dbReference type="ARBA" id="ARBA00004370"/>
    </source>
</evidence>
<keyword evidence="3" id="KW-0812">Transmembrane</keyword>
<keyword evidence="4" id="KW-0479">Metal-binding</keyword>
<comment type="subcellular location">
    <subcellularLocation>
        <location evidence="1">Membrane</location>
    </subcellularLocation>
</comment>
<comment type="caution">
    <text evidence="8">The sequence shown here is derived from an EMBL/GenBank/DDBJ whole genome shotgun (WGS) entry which is preliminary data.</text>
</comment>
<dbReference type="InterPro" id="IPR000701">
    <property type="entry name" value="SuccDH_FuR_B_TM-su"/>
</dbReference>
<evidence type="ECO:0000313" key="8">
    <source>
        <dbReference type="EMBL" id="GBP00864.1"/>
    </source>
</evidence>
<protein>
    <submittedName>
        <fullName evidence="8">Uncharacterized protein</fullName>
    </submittedName>
</protein>
<evidence type="ECO:0000256" key="5">
    <source>
        <dbReference type="ARBA" id="ARBA00022989"/>
    </source>
</evidence>
<sequence>MMMAYYQCGRLGSKQLFTTISRLPNMSCSAYYASSAGAPKLTFKAYEPPKPETFLDRNSRLQRPLSPHLTIYAHPFASMLSISHRFTAHNKLHPADPTNYREEALNHGCLVLQTMLRYG</sequence>
<dbReference type="EMBL" id="BGZK01000007">
    <property type="protein sequence ID" value="GBP00864.1"/>
    <property type="molecule type" value="Genomic_DNA"/>
</dbReference>
<evidence type="ECO:0000256" key="7">
    <source>
        <dbReference type="ARBA" id="ARBA00023136"/>
    </source>
</evidence>
<dbReference type="STRING" id="151549.A0A4C1SFS8"/>
<evidence type="ECO:0000313" key="9">
    <source>
        <dbReference type="Proteomes" id="UP000299102"/>
    </source>
</evidence>
<keyword evidence="6" id="KW-0408">Iron</keyword>
<dbReference type="GO" id="GO:0009055">
    <property type="term" value="F:electron transfer activity"/>
    <property type="evidence" value="ECO:0007669"/>
    <property type="project" value="InterPro"/>
</dbReference>
<dbReference type="Pfam" id="PF01127">
    <property type="entry name" value="Sdh_cyt"/>
    <property type="match status" value="1"/>
</dbReference>
<dbReference type="InterPro" id="IPR014314">
    <property type="entry name" value="Succ_DH_cytb556"/>
</dbReference>
<organism evidence="8 9">
    <name type="scientific">Eumeta variegata</name>
    <name type="common">Bagworm moth</name>
    <name type="synonym">Eumeta japonica</name>
    <dbReference type="NCBI Taxonomy" id="151549"/>
    <lineage>
        <taxon>Eukaryota</taxon>
        <taxon>Metazoa</taxon>
        <taxon>Ecdysozoa</taxon>
        <taxon>Arthropoda</taxon>
        <taxon>Hexapoda</taxon>
        <taxon>Insecta</taxon>
        <taxon>Pterygota</taxon>
        <taxon>Neoptera</taxon>
        <taxon>Endopterygota</taxon>
        <taxon>Lepidoptera</taxon>
        <taxon>Glossata</taxon>
        <taxon>Ditrysia</taxon>
        <taxon>Tineoidea</taxon>
        <taxon>Psychidae</taxon>
        <taxon>Oiketicinae</taxon>
        <taxon>Eumeta</taxon>
    </lineage>
</organism>
<keyword evidence="9" id="KW-1185">Reference proteome</keyword>
<accession>A0A4C1SFS8</accession>
<dbReference type="GO" id="GO:0006099">
    <property type="term" value="P:tricarboxylic acid cycle"/>
    <property type="evidence" value="ECO:0007669"/>
    <property type="project" value="InterPro"/>
</dbReference>
<proteinExistence type="predicted"/>
<gene>
    <name evidence="8" type="ORF">EVAR_2207_1</name>
</gene>
<evidence type="ECO:0000256" key="4">
    <source>
        <dbReference type="ARBA" id="ARBA00022723"/>
    </source>
</evidence>
<reference evidence="8 9" key="1">
    <citation type="journal article" date="2019" name="Commun. Biol.">
        <title>The bagworm genome reveals a unique fibroin gene that provides high tensile strength.</title>
        <authorList>
            <person name="Kono N."/>
            <person name="Nakamura H."/>
            <person name="Ohtoshi R."/>
            <person name="Tomita M."/>
            <person name="Numata K."/>
            <person name="Arakawa K."/>
        </authorList>
    </citation>
    <scope>NUCLEOTIDE SEQUENCE [LARGE SCALE GENOMIC DNA]</scope>
</reference>
<dbReference type="OrthoDB" id="588261at2759"/>
<dbReference type="GO" id="GO:0016020">
    <property type="term" value="C:membrane"/>
    <property type="evidence" value="ECO:0007669"/>
    <property type="project" value="UniProtKB-SubCell"/>
</dbReference>
<dbReference type="SUPFAM" id="SSF81343">
    <property type="entry name" value="Fumarate reductase respiratory complex transmembrane subunits"/>
    <property type="match status" value="1"/>
</dbReference>
<dbReference type="Proteomes" id="UP000299102">
    <property type="component" value="Unassembled WGS sequence"/>
</dbReference>
<dbReference type="InterPro" id="IPR034804">
    <property type="entry name" value="SQR/QFR_C/D"/>
</dbReference>
<evidence type="ECO:0000256" key="2">
    <source>
        <dbReference type="ARBA" id="ARBA00022617"/>
    </source>
</evidence>
<dbReference type="PANTHER" id="PTHR10978">
    <property type="entry name" value="SUCCINATE DEHYDROGENASE CYTOCHROME B560 SUBUNIT"/>
    <property type="match status" value="1"/>
</dbReference>
<dbReference type="GO" id="GO:0046872">
    <property type="term" value="F:metal ion binding"/>
    <property type="evidence" value="ECO:0007669"/>
    <property type="project" value="UniProtKB-KW"/>
</dbReference>